<proteinExistence type="inferred from homology"/>
<organism evidence="6 7">
    <name type="scientific">Amycolatopsis carbonis</name>
    <dbReference type="NCBI Taxonomy" id="715471"/>
    <lineage>
        <taxon>Bacteria</taxon>
        <taxon>Bacillati</taxon>
        <taxon>Actinomycetota</taxon>
        <taxon>Actinomycetes</taxon>
        <taxon>Pseudonocardiales</taxon>
        <taxon>Pseudonocardiaceae</taxon>
        <taxon>Amycolatopsis</taxon>
    </lineage>
</organism>
<evidence type="ECO:0000256" key="2">
    <source>
        <dbReference type="ARBA" id="ARBA00022448"/>
    </source>
</evidence>
<evidence type="ECO:0000256" key="4">
    <source>
        <dbReference type="SAM" id="SignalP"/>
    </source>
</evidence>
<keyword evidence="3 4" id="KW-0732">Signal</keyword>
<dbReference type="PROSITE" id="PS51257">
    <property type="entry name" value="PROKAR_LIPOPROTEIN"/>
    <property type="match status" value="1"/>
</dbReference>
<dbReference type="Gene3D" id="3.40.190.10">
    <property type="entry name" value="Periplasmic binding protein-like II"/>
    <property type="match status" value="1"/>
</dbReference>
<dbReference type="Pfam" id="PF00496">
    <property type="entry name" value="SBP_bac_5"/>
    <property type="match status" value="1"/>
</dbReference>
<dbReference type="EMBL" id="CP127294">
    <property type="protein sequence ID" value="WIX76778.1"/>
    <property type="molecule type" value="Genomic_DNA"/>
</dbReference>
<dbReference type="AlphaFoldDB" id="A0A9Y2MTE8"/>
<dbReference type="InterPro" id="IPR000914">
    <property type="entry name" value="SBP_5_dom"/>
</dbReference>
<keyword evidence="7" id="KW-1185">Reference proteome</keyword>
<dbReference type="InterPro" id="IPR006311">
    <property type="entry name" value="TAT_signal"/>
</dbReference>
<dbReference type="RefSeq" id="WP_285967526.1">
    <property type="nucleotide sequence ID" value="NZ_CP127294.1"/>
</dbReference>
<feature type="chain" id="PRO_5040994934" evidence="4">
    <location>
        <begin position="35"/>
        <end position="518"/>
    </location>
</feature>
<keyword evidence="2" id="KW-0813">Transport</keyword>
<dbReference type="PROSITE" id="PS51318">
    <property type="entry name" value="TAT"/>
    <property type="match status" value="1"/>
</dbReference>
<evidence type="ECO:0000313" key="6">
    <source>
        <dbReference type="EMBL" id="WIX76778.1"/>
    </source>
</evidence>
<comment type="similarity">
    <text evidence="1">Belongs to the bacterial solute-binding protein 5 family.</text>
</comment>
<evidence type="ECO:0000259" key="5">
    <source>
        <dbReference type="Pfam" id="PF00496"/>
    </source>
</evidence>
<feature type="domain" description="Solute-binding protein family 5" evidence="5">
    <location>
        <begin position="88"/>
        <end position="421"/>
    </location>
</feature>
<gene>
    <name evidence="6" type="ORF">QRX50_35870</name>
</gene>
<dbReference type="PANTHER" id="PTHR30290">
    <property type="entry name" value="PERIPLASMIC BINDING COMPONENT OF ABC TRANSPORTER"/>
    <property type="match status" value="1"/>
</dbReference>
<dbReference type="InterPro" id="IPR030678">
    <property type="entry name" value="Peptide/Ni-bd"/>
</dbReference>
<dbReference type="CDD" id="cd00995">
    <property type="entry name" value="PBP2_NikA_DppA_OppA_like"/>
    <property type="match status" value="1"/>
</dbReference>
<dbReference type="PANTHER" id="PTHR30290:SF9">
    <property type="entry name" value="OLIGOPEPTIDE-BINDING PROTEIN APPA"/>
    <property type="match status" value="1"/>
</dbReference>
<evidence type="ECO:0000313" key="7">
    <source>
        <dbReference type="Proteomes" id="UP001236014"/>
    </source>
</evidence>
<dbReference type="Gene3D" id="3.10.105.10">
    <property type="entry name" value="Dipeptide-binding Protein, Domain 3"/>
    <property type="match status" value="1"/>
</dbReference>
<reference evidence="6 7" key="1">
    <citation type="submission" date="2023-06" db="EMBL/GenBank/DDBJ databases">
        <authorList>
            <person name="Oyuntsetseg B."/>
            <person name="Kim S.B."/>
        </authorList>
    </citation>
    <scope>NUCLEOTIDE SEQUENCE [LARGE SCALE GENOMIC DNA]</scope>
    <source>
        <strain evidence="6 7">2-15</strain>
    </source>
</reference>
<dbReference type="GO" id="GO:0043190">
    <property type="term" value="C:ATP-binding cassette (ABC) transporter complex"/>
    <property type="evidence" value="ECO:0007669"/>
    <property type="project" value="InterPro"/>
</dbReference>
<dbReference type="GO" id="GO:1904680">
    <property type="term" value="F:peptide transmembrane transporter activity"/>
    <property type="evidence" value="ECO:0007669"/>
    <property type="project" value="TreeGrafter"/>
</dbReference>
<evidence type="ECO:0000256" key="3">
    <source>
        <dbReference type="ARBA" id="ARBA00022729"/>
    </source>
</evidence>
<dbReference type="GO" id="GO:0015833">
    <property type="term" value="P:peptide transport"/>
    <property type="evidence" value="ECO:0007669"/>
    <property type="project" value="TreeGrafter"/>
</dbReference>
<feature type="signal peptide" evidence="4">
    <location>
        <begin position="1"/>
        <end position="34"/>
    </location>
</feature>
<name>A0A9Y2MTE8_9PSEU</name>
<protein>
    <submittedName>
        <fullName evidence="6">ABC transporter substrate-binding protein</fullName>
    </submittedName>
</protein>
<sequence>MTLPVQRKFVNRRRVLSAALGTGAALATSGCRWAATGSADAGGTGVLRIAQLADIAPKSMLSQNPNDFALTRLVFDPLTEYDHRTLQPRPALATAWEWSDAGRTLTLQLREDVTFHTGRPFTAEDVAASIHAIQDPSRSSQLATTAALVTDLSTQGAHRIALRLSKPAGNLFDLFELMPIVDRETLADLASGKQMVGTGPFRFAKWTPGESVEFTRNPRYWKPGLPHLSGVQIRTIPQLQSLVASLRTGQSHLVPGLSPVDLLGLAGDDRFATTFTDTSDNAWYLGCNLRVAPLDRAEFRQALAYGIDRARIRDVVFRGAGTVTSLPWPTSSPAYRADLAAHYAHDPARARELLAAAGGRGIGLQLAYNSSLPATGYMAQLIQYDLGGLGVDIELLPLLGNDFGTRLSSGKLPALWLNSHGFAQLNPASLVTGAAPFRYTKNTSGFTDPAYGAAAVQAWTTTGTAARQAYDELSRILLDQQFVISMVNTGATMTATTQLHGLAWTMFDFLVLDQARLG</sequence>
<dbReference type="KEGG" id="acab:QRX50_35870"/>
<accession>A0A9Y2MTE8</accession>
<dbReference type="GO" id="GO:0042597">
    <property type="term" value="C:periplasmic space"/>
    <property type="evidence" value="ECO:0007669"/>
    <property type="project" value="UniProtKB-ARBA"/>
</dbReference>
<dbReference type="SUPFAM" id="SSF53850">
    <property type="entry name" value="Periplasmic binding protein-like II"/>
    <property type="match status" value="1"/>
</dbReference>
<dbReference type="Proteomes" id="UP001236014">
    <property type="component" value="Chromosome"/>
</dbReference>
<dbReference type="PIRSF" id="PIRSF002741">
    <property type="entry name" value="MppA"/>
    <property type="match status" value="1"/>
</dbReference>
<evidence type="ECO:0000256" key="1">
    <source>
        <dbReference type="ARBA" id="ARBA00005695"/>
    </source>
</evidence>
<dbReference type="InterPro" id="IPR039424">
    <property type="entry name" value="SBP_5"/>
</dbReference>